<dbReference type="GO" id="GO:0051996">
    <property type="term" value="F:squalene synthase [NAD(P)H] activity"/>
    <property type="evidence" value="ECO:0007669"/>
    <property type="project" value="InterPro"/>
</dbReference>
<dbReference type="Proteomes" id="UP000297776">
    <property type="component" value="Unassembled WGS sequence"/>
</dbReference>
<dbReference type="InterPro" id="IPR044843">
    <property type="entry name" value="Trans_IPPS_bact-type"/>
</dbReference>
<dbReference type="CDD" id="cd00683">
    <property type="entry name" value="Trans_IPPS_HH"/>
    <property type="match status" value="1"/>
</dbReference>
<dbReference type="Pfam" id="PF00494">
    <property type="entry name" value="SQS_PSY"/>
    <property type="match status" value="1"/>
</dbReference>
<gene>
    <name evidence="4" type="ORF">E2626_14895</name>
</gene>
<dbReference type="PANTHER" id="PTHR31480">
    <property type="entry name" value="BIFUNCTIONAL LYCOPENE CYCLASE/PHYTOENE SYNTHASE"/>
    <property type="match status" value="1"/>
</dbReference>
<keyword evidence="2" id="KW-0808">Transferase</keyword>
<keyword evidence="5" id="KW-1185">Reference proteome</keyword>
<sequence>MELAKAYKECEKVIKIHSKTFYRAFSMLPSKERNAVWAIYSFCRTVDDIVDESDNPEEELAQFEEEFDRFLSGAELNEANWIALSDVFKRYDMNVQAFKDMVKGQKMDLAHKTYETTDDVLEYSYHVASTVGLMLLPVLAPENEKALRDSAVKLGYAMQITNILRDVGEDLDRQRVYLPAEVMSRHGYDESLLLEKQGGQAFIDTWEEMASMAEGYYDEAMKSLYLYPPSSRIPVKGAAILYRAILDQVRKNNYNVFSEKNYVPVNEKNKLLSSYQ</sequence>
<dbReference type="PROSITE" id="PS01044">
    <property type="entry name" value="SQUALEN_PHYTOEN_SYN_1"/>
    <property type="match status" value="1"/>
</dbReference>
<dbReference type="RefSeq" id="WP_134382586.1">
    <property type="nucleotide sequence ID" value="NZ_SORX01000011.1"/>
</dbReference>
<dbReference type="InterPro" id="IPR008949">
    <property type="entry name" value="Isoprenoid_synthase_dom_sf"/>
</dbReference>
<dbReference type="AlphaFoldDB" id="A0A4Y8LAS9"/>
<dbReference type="SFLD" id="SFLDS00005">
    <property type="entry name" value="Isoprenoid_Synthase_Type_I"/>
    <property type="match status" value="1"/>
</dbReference>
<keyword evidence="3" id="KW-0125">Carotenoid biosynthesis</keyword>
<dbReference type="SFLD" id="SFLDG01212">
    <property type="entry name" value="Phytoene_synthase_like"/>
    <property type="match status" value="1"/>
</dbReference>
<dbReference type="Gene3D" id="1.10.600.10">
    <property type="entry name" value="Farnesyl Diphosphate Synthase"/>
    <property type="match status" value="1"/>
</dbReference>
<reference evidence="4 5" key="1">
    <citation type="submission" date="2019-03" db="EMBL/GenBank/DDBJ databases">
        <authorList>
            <person name="Yang Y."/>
        </authorList>
    </citation>
    <scope>NUCLEOTIDE SEQUENCE [LARGE SCALE GENOMIC DNA]</scope>
    <source>
        <strain evidence="4 5">ASL-1</strain>
    </source>
</reference>
<dbReference type="SUPFAM" id="SSF48576">
    <property type="entry name" value="Terpenoid synthases"/>
    <property type="match status" value="1"/>
</dbReference>
<dbReference type="InterPro" id="IPR002060">
    <property type="entry name" value="Squ/phyt_synthse"/>
</dbReference>
<proteinExistence type="predicted"/>
<evidence type="ECO:0000256" key="3">
    <source>
        <dbReference type="ARBA" id="ARBA00022746"/>
    </source>
</evidence>
<dbReference type="OrthoDB" id="9787280at2"/>
<name>A0A4Y8LAS9_9BACL</name>
<dbReference type="EMBL" id="SORX01000011">
    <property type="protein sequence ID" value="TFD99264.1"/>
    <property type="molecule type" value="Genomic_DNA"/>
</dbReference>
<dbReference type="InterPro" id="IPR019845">
    <property type="entry name" value="Squalene/phytoene_synthase_CS"/>
</dbReference>
<dbReference type="SFLD" id="SFLDG01018">
    <property type="entry name" value="Squalene/Phytoene_Synthase_Lik"/>
    <property type="match status" value="1"/>
</dbReference>
<dbReference type="InterPro" id="IPR033904">
    <property type="entry name" value="Trans_IPPS_HH"/>
</dbReference>
<comment type="pathway">
    <text evidence="1">Carotenoid biosynthesis.</text>
</comment>
<accession>A0A4Y8LAS9</accession>
<protein>
    <submittedName>
        <fullName evidence="4">Squalene/phytoene synthase family protein</fullName>
    </submittedName>
</protein>
<dbReference type="GO" id="GO:0016117">
    <property type="term" value="P:carotenoid biosynthetic process"/>
    <property type="evidence" value="ECO:0007669"/>
    <property type="project" value="UniProtKB-KW"/>
</dbReference>
<evidence type="ECO:0000313" key="5">
    <source>
        <dbReference type="Proteomes" id="UP000297776"/>
    </source>
</evidence>
<evidence type="ECO:0000256" key="1">
    <source>
        <dbReference type="ARBA" id="ARBA00004829"/>
    </source>
</evidence>
<evidence type="ECO:0000256" key="2">
    <source>
        <dbReference type="ARBA" id="ARBA00022679"/>
    </source>
</evidence>
<comment type="caution">
    <text evidence="4">The sequence shown here is derived from an EMBL/GenBank/DDBJ whole genome shotgun (WGS) entry which is preliminary data.</text>
</comment>
<dbReference type="GO" id="GO:0004311">
    <property type="term" value="F:geranylgeranyl diphosphate synthase activity"/>
    <property type="evidence" value="ECO:0007669"/>
    <property type="project" value="InterPro"/>
</dbReference>
<dbReference type="PROSITE" id="PS01045">
    <property type="entry name" value="SQUALEN_PHYTOEN_SYN_2"/>
    <property type="match status" value="1"/>
</dbReference>
<organism evidence="4 5">
    <name type="scientific">Jeotgalibacillus salarius</name>
    <dbReference type="NCBI Taxonomy" id="546023"/>
    <lineage>
        <taxon>Bacteria</taxon>
        <taxon>Bacillati</taxon>
        <taxon>Bacillota</taxon>
        <taxon>Bacilli</taxon>
        <taxon>Bacillales</taxon>
        <taxon>Caryophanaceae</taxon>
        <taxon>Jeotgalibacillus</taxon>
    </lineage>
</organism>
<evidence type="ECO:0000313" key="4">
    <source>
        <dbReference type="EMBL" id="TFD99264.1"/>
    </source>
</evidence>